<dbReference type="PROSITE" id="PS00375">
    <property type="entry name" value="UDPGT"/>
    <property type="match status" value="1"/>
</dbReference>
<protein>
    <recommendedName>
        <fullName evidence="5">UDP-glucuronosyltransferase</fullName>
        <ecNumber evidence="5">2.4.1.17</ecNumber>
    </recommendedName>
</protein>
<dbReference type="InterPro" id="IPR035595">
    <property type="entry name" value="UDP_glycos_trans_CS"/>
</dbReference>
<dbReference type="FunFam" id="3.40.50.2000:FF:000021">
    <property type="entry name" value="UDP-glucuronosyltransferase"/>
    <property type="match status" value="1"/>
</dbReference>
<gene>
    <name evidence="7" type="primary">LOC115807118</name>
</gene>
<dbReference type="FunFam" id="3.40.50.2000:FF:000203">
    <property type="entry name" value="UDP-glucuronosyltransferase"/>
    <property type="match status" value="1"/>
</dbReference>
<dbReference type="GO" id="GO:0015020">
    <property type="term" value="F:glucuronosyltransferase activity"/>
    <property type="evidence" value="ECO:0007669"/>
    <property type="project" value="UniProtKB-EC"/>
</dbReference>
<keyword evidence="5" id="KW-0812">Transmembrane</keyword>
<dbReference type="RefSeq" id="XP_030623841.1">
    <property type="nucleotide sequence ID" value="XM_030767981.1"/>
</dbReference>
<comment type="similarity">
    <text evidence="1 4">Belongs to the UDP-glycosyltransferase family.</text>
</comment>
<accession>A0A6J2UXN8</accession>
<evidence type="ECO:0000256" key="5">
    <source>
        <dbReference type="RuleBase" id="RU362059"/>
    </source>
</evidence>
<dbReference type="CDD" id="cd03784">
    <property type="entry name" value="GT1_Gtf-like"/>
    <property type="match status" value="1"/>
</dbReference>
<feature type="signal peptide" evidence="5">
    <location>
        <begin position="1"/>
        <end position="22"/>
    </location>
</feature>
<keyword evidence="5" id="KW-0732">Signal</keyword>
<evidence type="ECO:0000313" key="6">
    <source>
        <dbReference type="Proteomes" id="UP000504632"/>
    </source>
</evidence>
<keyword evidence="5" id="KW-0472">Membrane</keyword>
<evidence type="ECO:0000256" key="3">
    <source>
        <dbReference type="ARBA" id="ARBA00022679"/>
    </source>
</evidence>
<dbReference type="AlphaFoldDB" id="A0A6J2UXN8"/>
<evidence type="ECO:0000313" key="7">
    <source>
        <dbReference type="RefSeq" id="XP_030623841.1"/>
    </source>
</evidence>
<proteinExistence type="inferred from homology"/>
<dbReference type="EC" id="2.4.1.17" evidence="5"/>
<dbReference type="SUPFAM" id="SSF53756">
    <property type="entry name" value="UDP-Glycosyltransferase/glycogen phosphorylase"/>
    <property type="match status" value="1"/>
</dbReference>
<organism evidence="6 7">
    <name type="scientific">Chanos chanos</name>
    <name type="common">Milkfish</name>
    <name type="synonym">Mugil chanos</name>
    <dbReference type="NCBI Taxonomy" id="29144"/>
    <lineage>
        <taxon>Eukaryota</taxon>
        <taxon>Metazoa</taxon>
        <taxon>Chordata</taxon>
        <taxon>Craniata</taxon>
        <taxon>Vertebrata</taxon>
        <taxon>Euteleostomi</taxon>
        <taxon>Actinopterygii</taxon>
        <taxon>Neopterygii</taxon>
        <taxon>Teleostei</taxon>
        <taxon>Ostariophysi</taxon>
        <taxon>Gonorynchiformes</taxon>
        <taxon>Chanidae</taxon>
        <taxon>Chanos</taxon>
    </lineage>
</organism>
<comment type="catalytic activity">
    <reaction evidence="5">
        <text>glucuronate acceptor + UDP-alpha-D-glucuronate = acceptor beta-D-glucuronoside + UDP + H(+)</text>
        <dbReference type="Rhea" id="RHEA:21032"/>
        <dbReference type="ChEBI" id="CHEBI:15378"/>
        <dbReference type="ChEBI" id="CHEBI:58052"/>
        <dbReference type="ChEBI" id="CHEBI:58223"/>
        <dbReference type="ChEBI" id="CHEBI:132367"/>
        <dbReference type="ChEBI" id="CHEBI:132368"/>
        <dbReference type="EC" id="2.4.1.17"/>
    </reaction>
</comment>
<feature type="transmembrane region" description="Helical" evidence="5">
    <location>
        <begin position="496"/>
        <end position="519"/>
    </location>
</feature>
<dbReference type="InterPro" id="IPR050271">
    <property type="entry name" value="UDP-glycosyltransferase"/>
</dbReference>
<dbReference type="OrthoDB" id="5835829at2759"/>
<evidence type="ECO:0000256" key="1">
    <source>
        <dbReference type="ARBA" id="ARBA00009995"/>
    </source>
</evidence>
<dbReference type="Proteomes" id="UP000504632">
    <property type="component" value="Chromosome 3"/>
</dbReference>
<evidence type="ECO:0000256" key="2">
    <source>
        <dbReference type="ARBA" id="ARBA00022676"/>
    </source>
</evidence>
<dbReference type="PANTHER" id="PTHR48043:SF120">
    <property type="entry name" value="UDP GLUCURONOSYLTRANSFERASE 5 FAMILY, POLYPEPTIDE E1 ISOFORM X1"/>
    <property type="match status" value="1"/>
</dbReference>
<dbReference type="Gene3D" id="3.40.50.2000">
    <property type="entry name" value="Glycogen Phosphorylase B"/>
    <property type="match status" value="2"/>
</dbReference>
<reference evidence="7" key="1">
    <citation type="submission" date="2025-08" db="UniProtKB">
        <authorList>
            <consortium name="RefSeq"/>
        </authorList>
    </citation>
    <scope>IDENTIFICATION</scope>
</reference>
<dbReference type="InParanoid" id="A0A6J2UXN8"/>
<keyword evidence="3 4" id="KW-0808">Transferase</keyword>
<dbReference type="GeneID" id="115807118"/>
<comment type="subcellular location">
    <subcellularLocation>
        <location evidence="5">Membrane</location>
        <topology evidence="5">Single-pass membrane protein</topology>
    </subcellularLocation>
</comment>
<dbReference type="InterPro" id="IPR002213">
    <property type="entry name" value="UDP_glucos_trans"/>
</dbReference>
<evidence type="ECO:0000256" key="4">
    <source>
        <dbReference type="RuleBase" id="RU003718"/>
    </source>
</evidence>
<dbReference type="GO" id="GO:0016020">
    <property type="term" value="C:membrane"/>
    <property type="evidence" value="ECO:0007669"/>
    <property type="project" value="UniProtKB-SubCell"/>
</dbReference>
<keyword evidence="5" id="KW-1133">Transmembrane helix</keyword>
<keyword evidence="2 4" id="KW-0328">Glycosyltransferase</keyword>
<sequence length="531" mass="60921">MASYLTAVPVLLLLAAVPICETGRVLVFPVDGSHWLNMQILVEALHSRGHNITVLRSSTSWYVKEHSPFYTSITIQQRHHESIESQEFMTAFLKRSIEIQRNKGSPFAFIAFFKNFFNCMELNHMAIGNLANNIFENKTVMQQLQEAQYDVVLTDPIFPLGVILAHYLKLPLVLNVRWLPIGEAHFALAPSPLSYIPQVLSHYSDKMSFWQRLGNVFYQTVFSYMYKFIVYPQYRGVLERYFGPDVDLLTLIQGADIWLMRMDFVFEFPRPTMPNAVYMGGLQCRNPNPLPPELTDFVQSSGEHGIVIMSLGTLLGELDPETSEIIASAFARLPQKVIWRHLGDQPSTLGNNTLLVKWLPQADLLGHPKTRAFVTHGGTNGLYEAICHGVPVLGLPLIFDQIDNMVRLEARGAAKALDVTNLDVESLTQALNDILDNTQPYRENMQRLSRLHRDRPIKPLDNAIFWIEFVIRHKGASHLRTESYRMPWYEYHNLDVIMFLLGCAMTFFVLIWFSCKFVWRAIKKNQKSKLE</sequence>
<dbReference type="PANTHER" id="PTHR48043">
    <property type="entry name" value="EG:EG0003.4 PROTEIN-RELATED"/>
    <property type="match status" value="1"/>
</dbReference>
<feature type="chain" id="PRO_5027164343" description="UDP-glucuronosyltransferase" evidence="5">
    <location>
        <begin position="23"/>
        <end position="531"/>
    </location>
</feature>
<keyword evidence="6" id="KW-1185">Reference proteome</keyword>
<name>A0A6J2UXN8_CHACN</name>
<dbReference type="Pfam" id="PF00201">
    <property type="entry name" value="UDPGT"/>
    <property type="match status" value="1"/>
</dbReference>